<dbReference type="InterPro" id="IPR020471">
    <property type="entry name" value="AKR"/>
</dbReference>
<dbReference type="SUPFAM" id="SSF51430">
    <property type="entry name" value="NAD(P)-linked oxidoreductase"/>
    <property type="match status" value="1"/>
</dbReference>
<evidence type="ECO:0000313" key="3">
    <source>
        <dbReference type="Proteomes" id="UP000316626"/>
    </source>
</evidence>
<proteinExistence type="predicted"/>
<evidence type="ECO:0000313" key="2">
    <source>
        <dbReference type="EMBL" id="TQR21056.1"/>
    </source>
</evidence>
<dbReference type="CDD" id="cd19086">
    <property type="entry name" value="AKR_AKR11C1"/>
    <property type="match status" value="1"/>
</dbReference>
<accession>A0A544TUE9</accession>
<evidence type="ECO:0000259" key="1">
    <source>
        <dbReference type="Pfam" id="PF00248"/>
    </source>
</evidence>
<keyword evidence="3" id="KW-1185">Reference proteome</keyword>
<dbReference type="InterPro" id="IPR023210">
    <property type="entry name" value="NADP_OxRdtase_dom"/>
</dbReference>
<dbReference type="InterPro" id="IPR036812">
    <property type="entry name" value="NAD(P)_OxRdtase_dom_sf"/>
</dbReference>
<dbReference type="Pfam" id="PF00248">
    <property type="entry name" value="Aldo_ket_red"/>
    <property type="match status" value="1"/>
</dbReference>
<dbReference type="Gene3D" id="3.20.20.100">
    <property type="entry name" value="NADP-dependent oxidoreductase domain"/>
    <property type="match status" value="1"/>
</dbReference>
<dbReference type="PANTHER" id="PTHR43312:SF1">
    <property type="entry name" value="NADP-DEPENDENT OXIDOREDUCTASE DOMAIN-CONTAINING PROTEIN"/>
    <property type="match status" value="1"/>
</dbReference>
<dbReference type="RefSeq" id="WP_142641587.1">
    <property type="nucleotide sequence ID" value="NZ_VDGI01000003.1"/>
</dbReference>
<comment type="caution">
    <text evidence="2">The sequence shown here is derived from an EMBL/GenBank/DDBJ whole genome shotgun (WGS) entry which is preliminary data.</text>
</comment>
<gene>
    <name evidence="2" type="ORF">FG384_05525</name>
</gene>
<dbReference type="PRINTS" id="PR00069">
    <property type="entry name" value="ALDKETRDTASE"/>
</dbReference>
<dbReference type="EMBL" id="VDGI01000003">
    <property type="protein sequence ID" value="TQR21056.1"/>
    <property type="molecule type" value="Genomic_DNA"/>
</dbReference>
<dbReference type="InterPro" id="IPR053135">
    <property type="entry name" value="AKR2_Oxidoreductase"/>
</dbReference>
<dbReference type="Proteomes" id="UP000316626">
    <property type="component" value="Unassembled WGS sequence"/>
</dbReference>
<feature type="domain" description="NADP-dependent oxidoreductase" evidence="1">
    <location>
        <begin position="15"/>
        <end position="289"/>
    </location>
</feature>
<protein>
    <submittedName>
        <fullName evidence="2">Aldo/keto reductase</fullName>
    </submittedName>
</protein>
<organism evidence="2 3">
    <name type="scientific">Psychrobacillus vulpis</name>
    <dbReference type="NCBI Taxonomy" id="2325572"/>
    <lineage>
        <taxon>Bacteria</taxon>
        <taxon>Bacillati</taxon>
        <taxon>Bacillota</taxon>
        <taxon>Bacilli</taxon>
        <taxon>Bacillales</taxon>
        <taxon>Bacillaceae</taxon>
        <taxon>Psychrobacillus</taxon>
    </lineage>
</organism>
<name>A0A544TUE9_9BACI</name>
<dbReference type="AlphaFoldDB" id="A0A544TUE9"/>
<sequence>MKKRQLGKSNLLVSEIGFGCMSLPTNQQEANNIIQVALDNGITYFDTADLYDNGENEKIVGSALKNYRQNIILATKVGNRLNDSGVGWTWDPSKEWITKGIHESLKRLQTDYIDVYQLHGGTMEDNADEVIDTMESLKKEGLIREYGISSIRPNVIDRFLQKSSAVSVMMQYSLLDRRPEEWFSLLDKHDTSLLSRGTLAKGLLTPGGLIRANSTKEYLSYSKEELIETIEQLLSLDAPITSVSLQYVLQKNVTASMIIGASSTEQLLESIQAYNMDVSEDILQKAREITKKDIYEEHRIQK</sequence>
<dbReference type="PANTHER" id="PTHR43312">
    <property type="entry name" value="D-THREO-ALDOSE 1-DEHYDROGENASE"/>
    <property type="match status" value="1"/>
</dbReference>
<dbReference type="OrthoDB" id="9773828at2"/>
<reference evidence="2 3" key="1">
    <citation type="submission" date="2019-06" db="EMBL/GenBank/DDBJ databases">
        <title>Psychrobacillus vulpis sp. nov., a new species isolated from feces of a red fox that inhabits in The Tablas de Daimiel Natural Park, Albacete, Spain.</title>
        <authorList>
            <person name="Rodriguez M."/>
            <person name="Reina J.C."/>
            <person name="Bejar V."/>
            <person name="Llamas I."/>
        </authorList>
    </citation>
    <scope>NUCLEOTIDE SEQUENCE [LARGE SCALE GENOMIC DNA]</scope>
    <source>
        <strain evidence="2 3">Z8</strain>
    </source>
</reference>
<dbReference type="GO" id="GO:0016491">
    <property type="term" value="F:oxidoreductase activity"/>
    <property type="evidence" value="ECO:0007669"/>
    <property type="project" value="InterPro"/>
</dbReference>